<dbReference type="InterPro" id="IPR036861">
    <property type="entry name" value="Endochitinase-like_sf"/>
</dbReference>
<protein>
    <submittedName>
        <fullName evidence="6">Chitin-binding, type 1, Endochitinase-like superfamily</fullName>
    </submittedName>
</protein>
<organism evidence="6 7">
    <name type="scientific">Septoria linicola</name>
    <dbReference type="NCBI Taxonomy" id="215465"/>
    <lineage>
        <taxon>Eukaryota</taxon>
        <taxon>Fungi</taxon>
        <taxon>Dikarya</taxon>
        <taxon>Ascomycota</taxon>
        <taxon>Pezizomycotina</taxon>
        <taxon>Dothideomycetes</taxon>
        <taxon>Dothideomycetidae</taxon>
        <taxon>Mycosphaerellales</taxon>
        <taxon>Mycosphaerellaceae</taxon>
        <taxon>Septoria</taxon>
    </lineage>
</organism>
<feature type="compositionally biased region" description="Low complexity" evidence="3">
    <location>
        <begin position="118"/>
        <end position="135"/>
    </location>
</feature>
<feature type="compositionally biased region" description="Low complexity" evidence="3">
    <location>
        <begin position="148"/>
        <end position="199"/>
    </location>
</feature>
<reference evidence="6" key="1">
    <citation type="submission" date="2022-06" db="EMBL/GenBank/DDBJ databases">
        <title>Complete genome sequences of two strains of the flax pathogen Septoria linicola.</title>
        <authorList>
            <person name="Lapalu N."/>
            <person name="Simon A."/>
            <person name="Demenou B."/>
            <person name="Paumier D."/>
            <person name="Guillot M.-P."/>
            <person name="Gout L."/>
            <person name="Valade R."/>
        </authorList>
    </citation>
    <scope>NUCLEOTIDE SEQUENCE</scope>
    <source>
        <strain evidence="6">SE15195</strain>
    </source>
</reference>
<evidence type="ECO:0000256" key="1">
    <source>
        <dbReference type="ARBA" id="ARBA00022669"/>
    </source>
</evidence>
<dbReference type="AlphaFoldDB" id="A0A9Q9EFY5"/>
<evidence type="ECO:0000256" key="2">
    <source>
        <dbReference type="PROSITE-ProRule" id="PRU00261"/>
    </source>
</evidence>
<feature type="compositionally biased region" description="Low complexity" evidence="3">
    <location>
        <begin position="210"/>
        <end position="219"/>
    </location>
</feature>
<evidence type="ECO:0000259" key="5">
    <source>
        <dbReference type="PROSITE" id="PS50941"/>
    </source>
</evidence>
<evidence type="ECO:0000313" key="7">
    <source>
        <dbReference type="Proteomes" id="UP001056384"/>
    </source>
</evidence>
<feature type="region of interest" description="Disordered" evidence="3">
    <location>
        <begin position="92"/>
        <end position="243"/>
    </location>
</feature>
<evidence type="ECO:0000256" key="4">
    <source>
        <dbReference type="SAM" id="SignalP"/>
    </source>
</evidence>
<proteinExistence type="predicted"/>
<feature type="disulfide bond" evidence="2">
    <location>
        <begin position="371"/>
        <end position="383"/>
    </location>
</feature>
<name>A0A9Q9EFY5_9PEZI</name>
<feature type="signal peptide" evidence="4">
    <location>
        <begin position="1"/>
        <end position="19"/>
    </location>
</feature>
<feature type="domain" description="Chitin-binding type-1" evidence="5">
    <location>
        <begin position="360"/>
        <end position="403"/>
    </location>
</feature>
<feature type="disulfide bond" evidence="2">
    <location>
        <begin position="376"/>
        <end position="390"/>
    </location>
</feature>
<dbReference type="InterPro" id="IPR018371">
    <property type="entry name" value="Chitin-binding_1_CS"/>
</dbReference>
<feature type="chain" id="PRO_5040266218" evidence="4">
    <location>
        <begin position="20"/>
        <end position="935"/>
    </location>
</feature>
<feature type="compositionally biased region" description="Polar residues" evidence="3">
    <location>
        <begin position="92"/>
        <end position="117"/>
    </location>
</feature>
<gene>
    <name evidence="6" type="ORF">Slin15195_G014860</name>
</gene>
<dbReference type="EMBL" id="CP099418">
    <property type="protein sequence ID" value="USW48167.1"/>
    <property type="molecule type" value="Genomic_DNA"/>
</dbReference>
<evidence type="ECO:0000313" key="6">
    <source>
        <dbReference type="EMBL" id="USW48167.1"/>
    </source>
</evidence>
<feature type="compositionally biased region" description="Polar residues" evidence="3">
    <location>
        <begin position="136"/>
        <end position="147"/>
    </location>
</feature>
<keyword evidence="1 2" id="KW-0147">Chitin-binding</keyword>
<keyword evidence="2" id="KW-1015">Disulfide bond</keyword>
<dbReference type="GO" id="GO:0008061">
    <property type="term" value="F:chitin binding"/>
    <property type="evidence" value="ECO:0007669"/>
    <property type="project" value="UniProtKB-UniRule"/>
</dbReference>
<keyword evidence="4" id="KW-0732">Signal</keyword>
<feature type="compositionally biased region" description="Low complexity" evidence="3">
    <location>
        <begin position="229"/>
        <end position="238"/>
    </location>
</feature>
<accession>A0A9Q9EFY5</accession>
<dbReference type="Proteomes" id="UP001056384">
    <property type="component" value="Chromosome 1"/>
</dbReference>
<sequence length="935" mass="97360">MGSAFFIAICALLVVATAAAPTLSSCPETIWVTHYRPLVTVTVTTYRIVTPSWALLDGRAPTAEHLENVRIVDATIDPAACPNAVVSTTTMVGMPSSSSPAIGTPTTTNAPSRINSRSTPGATTVASSAAGTSPAIGSTRSGMGSTASLTSSSTKDESSSSANGSSSRHTTSSTTPTLASSSETSTSASSQTIASTPTSIYPGPPVTLPSSETSNQSSSTRPTFGLPPSTSQSTTDSSHVPPASSTLLPSFWLREQPTVTVVGGGSFDLPCITLSEPTTIQYPPYTTSLCKPHCGDVNFQSKTTLKLAPITTTELCFMPLTASDAGRVTAAFRIPTTTSSIPAPSGMKACPAKHRDTDKDKKCGPDHHYTCAERECCSKDGRCGKGKDFCDEGCRPDWGLCWRNSTSCTMPTFSEDDDDDNLIPVFPIWYEGPPAPPEWKLPWPPRFDIQFGDVHLDCPCCGPIGDILGKLWGRRIGDCGILGCDGLDLGWFFHPLPKLQCPSLLRWICHNIIKCCCCGAGGSGSTEQIGCTTPSCDEHPEVSLDNDGKLCDESLENCEEPPKESPSSSASCEVTSTVTDQTVYCGLTTGTDGYSSQACTSTATKVREGCSVTPKTTSVTTTDCHTMTATLATAECGVRTAINATASTECSKTRTALVSGCSVSDHTTSRFTTSCPTTTATQMSVSCGVVTRANTTHTSCSRTQRDTITGCGVTDTTTSIYNTQCSTTATVTNQGVHCFAYNATVSGSIVSGSATCTSTTRSVLSGCDVSATTTTSITTSELNACLIGAYGGITIEPFTESSVTYASNTSTCVYPTRSDLPSGRKVPAPAIIMEGNVAQITPAAVAKRATEGETMSNGAASCYSAGVSVTEDVYPIYTCGVTLCPNELPSSTGPMETAAPAGLAVTPRAVDEPPQATTTATWDVGELVRRFLGTR</sequence>
<dbReference type="PROSITE" id="PS00026">
    <property type="entry name" value="CHIT_BIND_I_1"/>
    <property type="match status" value="1"/>
</dbReference>
<keyword evidence="7" id="KW-1185">Reference proteome</keyword>
<dbReference type="Gene3D" id="3.30.60.10">
    <property type="entry name" value="Endochitinase-like"/>
    <property type="match status" value="1"/>
</dbReference>
<comment type="caution">
    <text evidence="2">Lacks conserved residue(s) required for the propagation of feature annotation.</text>
</comment>
<evidence type="ECO:0000256" key="3">
    <source>
        <dbReference type="SAM" id="MobiDB-lite"/>
    </source>
</evidence>
<dbReference type="SUPFAM" id="SSF57016">
    <property type="entry name" value="Plant lectins/antimicrobial peptides"/>
    <property type="match status" value="1"/>
</dbReference>
<dbReference type="PROSITE" id="PS50941">
    <property type="entry name" value="CHIT_BIND_I_2"/>
    <property type="match status" value="1"/>
</dbReference>
<dbReference type="InterPro" id="IPR001002">
    <property type="entry name" value="Chitin-bd_1"/>
</dbReference>